<reference evidence="7 8" key="1">
    <citation type="submission" date="2021-07" db="EMBL/GenBank/DDBJ databases">
        <title>The Aristolochia fimbriata genome: insights into angiosperm evolution, floral development and chemical biosynthesis.</title>
        <authorList>
            <person name="Jiao Y."/>
        </authorList>
    </citation>
    <scope>NUCLEOTIDE SEQUENCE [LARGE SCALE GENOMIC DNA]</scope>
    <source>
        <strain evidence="7">IBCAS-2021</strain>
        <tissue evidence="7">Leaf</tissue>
    </source>
</reference>
<organism evidence="7 8">
    <name type="scientific">Aristolochia fimbriata</name>
    <name type="common">White veined hardy Dutchman's pipe vine</name>
    <dbReference type="NCBI Taxonomy" id="158543"/>
    <lineage>
        <taxon>Eukaryota</taxon>
        <taxon>Viridiplantae</taxon>
        <taxon>Streptophyta</taxon>
        <taxon>Embryophyta</taxon>
        <taxon>Tracheophyta</taxon>
        <taxon>Spermatophyta</taxon>
        <taxon>Magnoliopsida</taxon>
        <taxon>Magnoliidae</taxon>
        <taxon>Piperales</taxon>
        <taxon>Aristolochiaceae</taxon>
        <taxon>Aristolochia</taxon>
    </lineage>
</organism>
<evidence type="ECO:0000256" key="1">
    <source>
        <dbReference type="ARBA" id="ARBA00004167"/>
    </source>
</evidence>
<dbReference type="InterPro" id="IPR046756">
    <property type="entry name" value="VAS1/VOA1_TM"/>
</dbReference>
<evidence type="ECO:0000256" key="3">
    <source>
        <dbReference type="ARBA" id="ARBA00022989"/>
    </source>
</evidence>
<sequence length="353" mass="38363">MDAWALISYHDPPSVEETRLTRPPSSPEEMRKLTAVILACVLAALHLLDASSLPITAPAFLWSTHDHGVSSQVNEFVNYRTLSTKDLAKTVLSEGGWSNFLCAGGNLQKSIDVAVVFVGKKLQSSDIAKSTHVEPHLIDLLRDSFTNSNFSMAFPYVSLPDEKEAVEKSLISEILQTCGDHSRVNNVALTDSCLVEGEGLRRLAGLPAAYDYIYSKLQSETKGQTDLILMCSGDSQSSKELDELSETAESEILSKLISFLGNTGASYTVLYTSNPHRSHYPPSHQTLTLQRFLAEAPGNKSVSSTSCDSVCQFTSTLLEGVIVGIVLLLILISGLLCMMGIDTPTRFEAPQES</sequence>
<evidence type="ECO:0000313" key="8">
    <source>
        <dbReference type="Proteomes" id="UP000825729"/>
    </source>
</evidence>
<evidence type="ECO:0000313" key="7">
    <source>
        <dbReference type="EMBL" id="KAG9458549.1"/>
    </source>
</evidence>
<dbReference type="PANTHER" id="PTHR35285">
    <property type="entry name" value="2-C-METHYL-D-ERYTHRITOL 4-PHOSPHATE CYTIDYLYLTRANSFERASE"/>
    <property type="match status" value="1"/>
</dbReference>
<dbReference type="EMBL" id="JAINDJ010000002">
    <property type="protein sequence ID" value="KAG9458549.1"/>
    <property type="molecule type" value="Genomic_DNA"/>
</dbReference>
<dbReference type="Pfam" id="PF20520">
    <property type="entry name" value="Ac45-VOA1_TM"/>
    <property type="match status" value="1"/>
</dbReference>
<keyword evidence="4 5" id="KW-0472">Membrane</keyword>
<evidence type="ECO:0000256" key="2">
    <source>
        <dbReference type="ARBA" id="ARBA00022692"/>
    </source>
</evidence>
<evidence type="ECO:0000256" key="5">
    <source>
        <dbReference type="SAM" id="Phobius"/>
    </source>
</evidence>
<proteinExistence type="predicted"/>
<name>A0AAV7FC26_ARIFI</name>
<feature type="domain" description="V-type proton ATPase subunit S1/VOA1 transmembrane" evidence="6">
    <location>
        <begin position="313"/>
        <end position="348"/>
    </location>
</feature>
<keyword evidence="8" id="KW-1185">Reference proteome</keyword>
<feature type="transmembrane region" description="Helical" evidence="5">
    <location>
        <begin position="317"/>
        <end position="341"/>
    </location>
</feature>
<evidence type="ECO:0000256" key="4">
    <source>
        <dbReference type="ARBA" id="ARBA00023136"/>
    </source>
</evidence>
<dbReference type="GO" id="GO:0016020">
    <property type="term" value="C:membrane"/>
    <property type="evidence" value="ECO:0007669"/>
    <property type="project" value="UniProtKB-SubCell"/>
</dbReference>
<keyword evidence="3 5" id="KW-1133">Transmembrane helix</keyword>
<evidence type="ECO:0000259" key="6">
    <source>
        <dbReference type="Pfam" id="PF20520"/>
    </source>
</evidence>
<protein>
    <recommendedName>
        <fullName evidence="6">V-type proton ATPase subunit S1/VOA1 transmembrane domain-containing protein</fullName>
    </recommendedName>
</protein>
<accession>A0AAV7FC26</accession>
<comment type="caution">
    <text evidence="7">The sequence shown here is derived from an EMBL/GenBank/DDBJ whole genome shotgun (WGS) entry which is preliminary data.</text>
</comment>
<dbReference type="AlphaFoldDB" id="A0AAV7FC26"/>
<gene>
    <name evidence="7" type="ORF">H6P81_003057</name>
</gene>
<dbReference type="Proteomes" id="UP000825729">
    <property type="component" value="Unassembled WGS sequence"/>
</dbReference>
<dbReference type="PANTHER" id="PTHR35285:SF1">
    <property type="entry name" value="2-C-METHYL-D-ERYTHRITOL 4-PHOSPHATE CYTIDYLYLTRANSFERASE"/>
    <property type="match status" value="1"/>
</dbReference>
<keyword evidence="2 5" id="KW-0812">Transmembrane</keyword>
<comment type="subcellular location">
    <subcellularLocation>
        <location evidence="1">Membrane</location>
        <topology evidence="1">Single-pass membrane protein</topology>
    </subcellularLocation>
</comment>